<accession>A0AA40DMD6</accession>
<dbReference type="SMART" id="SM00271">
    <property type="entry name" value="DnaJ"/>
    <property type="match status" value="1"/>
</dbReference>
<feature type="non-terminal residue" evidence="8">
    <location>
        <position position="169"/>
    </location>
</feature>
<keyword evidence="5" id="KW-0539">Nucleus</keyword>
<feature type="compositionally biased region" description="Basic and acidic residues" evidence="6">
    <location>
        <begin position="103"/>
        <end position="115"/>
    </location>
</feature>
<name>A0AA40DMD6_9PEZI</name>
<evidence type="ECO:0000256" key="3">
    <source>
        <dbReference type="ARBA" id="ARBA00022490"/>
    </source>
</evidence>
<dbReference type="InterPro" id="IPR001623">
    <property type="entry name" value="DnaJ_domain"/>
</dbReference>
<dbReference type="GO" id="GO:0005737">
    <property type="term" value="C:cytoplasm"/>
    <property type="evidence" value="ECO:0007669"/>
    <property type="project" value="UniProtKB-SubCell"/>
</dbReference>
<dbReference type="PANTHER" id="PTHR44313">
    <property type="entry name" value="DNAJ HOMOLOG SUBFAMILY C MEMBER 17"/>
    <property type="match status" value="1"/>
</dbReference>
<dbReference type="InterPro" id="IPR036869">
    <property type="entry name" value="J_dom_sf"/>
</dbReference>
<keyword evidence="4" id="KW-0143">Chaperone</keyword>
<sequence>MEADLVVYARDAAARGDDLFALLSVDATSSESDIRRAFRRKALTAHPDKAGDAYDPALYERLERARDVLALPAARDAYDNGMRAVLQKRAALDQMSSRRRRLVEELEQREEEAKRARTGAAPGADRAQTAEREAMAARGRAKLDEMKRLRREAEERAAAAQQKEEQMRE</sequence>
<dbReference type="PANTHER" id="PTHR44313:SF1">
    <property type="entry name" value="DNAJ HOMOLOG SUBFAMILY C MEMBER 17"/>
    <property type="match status" value="1"/>
</dbReference>
<evidence type="ECO:0000256" key="5">
    <source>
        <dbReference type="ARBA" id="ARBA00023242"/>
    </source>
</evidence>
<keyword evidence="3" id="KW-0963">Cytoplasm</keyword>
<dbReference type="SUPFAM" id="SSF46565">
    <property type="entry name" value="Chaperone J-domain"/>
    <property type="match status" value="1"/>
</dbReference>
<dbReference type="Proteomes" id="UP001172101">
    <property type="component" value="Unassembled WGS sequence"/>
</dbReference>
<dbReference type="EMBL" id="JAUIRO010000006">
    <property type="protein sequence ID" value="KAK0709039.1"/>
    <property type="molecule type" value="Genomic_DNA"/>
</dbReference>
<protein>
    <recommendedName>
        <fullName evidence="7">J domain-containing protein</fullName>
    </recommendedName>
</protein>
<organism evidence="8 9">
    <name type="scientific">Lasiosphaeria miniovina</name>
    <dbReference type="NCBI Taxonomy" id="1954250"/>
    <lineage>
        <taxon>Eukaryota</taxon>
        <taxon>Fungi</taxon>
        <taxon>Dikarya</taxon>
        <taxon>Ascomycota</taxon>
        <taxon>Pezizomycotina</taxon>
        <taxon>Sordariomycetes</taxon>
        <taxon>Sordariomycetidae</taxon>
        <taxon>Sordariales</taxon>
        <taxon>Lasiosphaeriaceae</taxon>
        <taxon>Lasiosphaeria</taxon>
    </lineage>
</organism>
<dbReference type="CDD" id="cd06257">
    <property type="entry name" value="DnaJ"/>
    <property type="match status" value="1"/>
</dbReference>
<feature type="region of interest" description="Disordered" evidence="6">
    <location>
        <begin position="103"/>
        <end position="169"/>
    </location>
</feature>
<evidence type="ECO:0000256" key="1">
    <source>
        <dbReference type="ARBA" id="ARBA00004123"/>
    </source>
</evidence>
<dbReference type="Pfam" id="PF00226">
    <property type="entry name" value="DnaJ"/>
    <property type="match status" value="1"/>
</dbReference>
<dbReference type="PROSITE" id="PS50076">
    <property type="entry name" value="DNAJ_2"/>
    <property type="match status" value="1"/>
</dbReference>
<evidence type="ECO:0000313" key="8">
    <source>
        <dbReference type="EMBL" id="KAK0709039.1"/>
    </source>
</evidence>
<evidence type="ECO:0000256" key="4">
    <source>
        <dbReference type="ARBA" id="ARBA00023186"/>
    </source>
</evidence>
<gene>
    <name evidence="8" type="ORF">B0T26DRAFT_652696</name>
</gene>
<evidence type="ECO:0000259" key="7">
    <source>
        <dbReference type="PROSITE" id="PS50076"/>
    </source>
</evidence>
<dbReference type="InterPro" id="IPR052094">
    <property type="entry name" value="Pre-mRNA-splicing_ERAD"/>
</dbReference>
<dbReference type="Gene3D" id="1.10.287.110">
    <property type="entry name" value="DnaJ domain"/>
    <property type="match status" value="1"/>
</dbReference>
<dbReference type="RefSeq" id="XP_060292343.1">
    <property type="nucleotide sequence ID" value="XM_060438390.1"/>
</dbReference>
<proteinExistence type="predicted"/>
<reference evidence="8" key="1">
    <citation type="submission" date="2023-06" db="EMBL/GenBank/DDBJ databases">
        <title>Genome-scale phylogeny and comparative genomics of the fungal order Sordariales.</title>
        <authorList>
            <consortium name="Lawrence Berkeley National Laboratory"/>
            <person name="Hensen N."/>
            <person name="Bonometti L."/>
            <person name="Westerberg I."/>
            <person name="Brannstrom I.O."/>
            <person name="Guillou S."/>
            <person name="Cros-Aarteil S."/>
            <person name="Calhoun S."/>
            <person name="Haridas S."/>
            <person name="Kuo A."/>
            <person name="Mondo S."/>
            <person name="Pangilinan J."/>
            <person name="Riley R."/>
            <person name="LaButti K."/>
            <person name="Andreopoulos B."/>
            <person name="Lipzen A."/>
            <person name="Chen C."/>
            <person name="Yanf M."/>
            <person name="Daum C."/>
            <person name="Ng V."/>
            <person name="Clum A."/>
            <person name="Steindorff A."/>
            <person name="Ohm R."/>
            <person name="Martin F."/>
            <person name="Silar P."/>
            <person name="Natvig D."/>
            <person name="Lalanne C."/>
            <person name="Gautier V."/>
            <person name="Ament-velasquez S.L."/>
            <person name="Kruys A."/>
            <person name="Hutchinson M.I."/>
            <person name="Powell A.J."/>
            <person name="Barry K."/>
            <person name="Miller A.N."/>
            <person name="Grigoriev I.V."/>
            <person name="Debuchy R."/>
            <person name="Gladieux P."/>
            <person name="Thoren M.H."/>
            <person name="Johannesson H."/>
        </authorList>
    </citation>
    <scope>NUCLEOTIDE SEQUENCE</scope>
    <source>
        <strain evidence="8">SMH2392-1A</strain>
    </source>
</reference>
<dbReference type="AlphaFoldDB" id="A0AA40DMD6"/>
<comment type="caution">
    <text evidence="8">The sequence shown here is derived from an EMBL/GenBank/DDBJ whole genome shotgun (WGS) entry which is preliminary data.</text>
</comment>
<evidence type="ECO:0000256" key="2">
    <source>
        <dbReference type="ARBA" id="ARBA00004496"/>
    </source>
</evidence>
<feature type="compositionally biased region" description="Basic and acidic residues" evidence="6">
    <location>
        <begin position="128"/>
        <end position="169"/>
    </location>
</feature>
<dbReference type="GO" id="GO:0000390">
    <property type="term" value="P:spliceosomal complex disassembly"/>
    <property type="evidence" value="ECO:0007669"/>
    <property type="project" value="TreeGrafter"/>
</dbReference>
<evidence type="ECO:0000313" key="9">
    <source>
        <dbReference type="Proteomes" id="UP001172101"/>
    </source>
</evidence>
<feature type="domain" description="J" evidence="7">
    <location>
        <begin position="18"/>
        <end position="82"/>
    </location>
</feature>
<evidence type="ECO:0000256" key="6">
    <source>
        <dbReference type="SAM" id="MobiDB-lite"/>
    </source>
</evidence>
<dbReference type="GO" id="GO:0005681">
    <property type="term" value="C:spliceosomal complex"/>
    <property type="evidence" value="ECO:0007669"/>
    <property type="project" value="TreeGrafter"/>
</dbReference>
<dbReference type="GeneID" id="85321660"/>
<comment type="subcellular location">
    <subcellularLocation>
        <location evidence="2">Cytoplasm</location>
    </subcellularLocation>
    <subcellularLocation>
        <location evidence="1">Nucleus</location>
    </subcellularLocation>
</comment>
<keyword evidence="9" id="KW-1185">Reference proteome</keyword>